<dbReference type="Proteomes" id="UP001162131">
    <property type="component" value="Unassembled WGS sequence"/>
</dbReference>
<organism evidence="1 2">
    <name type="scientific">Blepharisma stoltei</name>
    <dbReference type="NCBI Taxonomy" id="1481888"/>
    <lineage>
        <taxon>Eukaryota</taxon>
        <taxon>Sar</taxon>
        <taxon>Alveolata</taxon>
        <taxon>Ciliophora</taxon>
        <taxon>Postciliodesmatophora</taxon>
        <taxon>Heterotrichea</taxon>
        <taxon>Heterotrichida</taxon>
        <taxon>Blepharismidae</taxon>
        <taxon>Blepharisma</taxon>
    </lineage>
</organism>
<evidence type="ECO:0000313" key="1">
    <source>
        <dbReference type="EMBL" id="CAG9331685.1"/>
    </source>
</evidence>
<reference evidence="1" key="1">
    <citation type="submission" date="2021-09" db="EMBL/GenBank/DDBJ databases">
        <authorList>
            <consortium name="AG Swart"/>
            <person name="Singh M."/>
            <person name="Singh A."/>
            <person name="Seah K."/>
            <person name="Emmerich C."/>
        </authorList>
    </citation>
    <scope>NUCLEOTIDE SEQUENCE</scope>
    <source>
        <strain evidence="1">ATCC30299</strain>
    </source>
</reference>
<protein>
    <submittedName>
        <fullName evidence="1">Uncharacterized protein</fullName>
    </submittedName>
</protein>
<gene>
    <name evidence="1" type="ORF">BSTOLATCC_MIC53749</name>
</gene>
<dbReference type="EMBL" id="CAJZBQ010000053">
    <property type="protein sequence ID" value="CAG9331685.1"/>
    <property type="molecule type" value="Genomic_DNA"/>
</dbReference>
<comment type="caution">
    <text evidence="1">The sequence shown here is derived from an EMBL/GenBank/DDBJ whole genome shotgun (WGS) entry which is preliminary data.</text>
</comment>
<evidence type="ECO:0000313" key="2">
    <source>
        <dbReference type="Proteomes" id="UP001162131"/>
    </source>
</evidence>
<sequence>MLVFLYNISFQKMFIKNQLYPLPWDEPKKKIRIKTSKYFHEKDQLWGSLEHTSPKMWKFYLKQNSPQNIAEPKRPNTASFIPQKSLSGDDLFQKIKEKETSLSSKRTCSTSQTPKSSYLANGKALTYKNPNSKVLHKNLQAFDQYNDLPSNKLKILLDPRIVKLDEKGVRSIQKKLEEEQKEEEKKENWIKENRYKTIATFLKKQQYSKDLQERSGLRYIRCGPEKCSPTITDRLAILSTPKSKKQIKPEDLLDARGLLTIDYEDAIREVSGFPRASKTSQLALRKSEIFPIPLSLQQTDRISSKTPKSKSTTRSFSVHSKKCALSQTEIKEGLKDINDFHKKFGELKGRVGFPQIDLEKYKSCNNP</sequence>
<dbReference type="AlphaFoldDB" id="A0AAU9K0B4"/>
<proteinExistence type="predicted"/>
<keyword evidence="2" id="KW-1185">Reference proteome</keyword>
<name>A0AAU9K0B4_9CILI</name>
<accession>A0AAU9K0B4</accession>